<feature type="compositionally biased region" description="Polar residues" evidence="4">
    <location>
        <begin position="1071"/>
        <end position="1083"/>
    </location>
</feature>
<feature type="compositionally biased region" description="Low complexity" evidence="4">
    <location>
        <begin position="785"/>
        <end position="798"/>
    </location>
</feature>
<reference evidence="6" key="1">
    <citation type="journal article" date="2023" name="IMA Fungus">
        <title>Comparative genomic study of the Penicillium genus elucidates a diverse pangenome and 15 lateral gene transfer events.</title>
        <authorList>
            <person name="Petersen C."/>
            <person name="Sorensen T."/>
            <person name="Nielsen M.R."/>
            <person name="Sondergaard T.E."/>
            <person name="Sorensen J.L."/>
            <person name="Fitzpatrick D.A."/>
            <person name="Frisvad J.C."/>
            <person name="Nielsen K.L."/>
        </authorList>
    </citation>
    <scope>NUCLEOTIDE SEQUENCE</scope>
    <source>
        <strain evidence="6">IBT 12815</strain>
    </source>
</reference>
<dbReference type="GO" id="GO:0008017">
    <property type="term" value="F:microtubule binding"/>
    <property type="evidence" value="ECO:0007669"/>
    <property type="project" value="InterPro"/>
</dbReference>
<keyword evidence="7" id="KW-1185">Reference proteome</keyword>
<evidence type="ECO:0000313" key="6">
    <source>
        <dbReference type="EMBL" id="KAJ5598542.1"/>
    </source>
</evidence>
<gene>
    <name evidence="6" type="ORF">N7537_008626</name>
</gene>
<feature type="region of interest" description="Disordered" evidence="4">
    <location>
        <begin position="694"/>
        <end position="832"/>
    </location>
</feature>
<dbReference type="RefSeq" id="XP_056751756.1">
    <property type="nucleotide sequence ID" value="XM_056899680.1"/>
</dbReference>
<feature type="compositionally biased region" description="Polar residues" evidence="4">
    <location>
        <begin position="1275"/>
        <end position="1291"/>
    </location>
</feature>
<evidence type="ECO:0000259" key="5">
    <source>
        <dbReference type="PROSITE" id="PS51460"/>
    </source>
</evidence>
<feature type="compositionally biased region" description="Basic and acidic residues" evidence="4">
    <location>
        <begin position="372"/>
        <end position="385"/>
    </location>
</feature>
<feature type="region of interest" description="Disordered" evidence="4">
    <location>
        <begin position="584"/>
        <end position="680"/>
    </location>
</feature>
<dbReference type="PROSITE" id="PS51460">
    <property type="entry name" value="GAR"/>
    <property type="match status" value="1"/>
</dbReference>
<feature type="region of interest" description="Disordered" evidence="4">
    <location>
        <begin position="1048"/>
        <end position="1085"/>
    </location>
</feature>
<comment type="subcellular location">
    <subcellularLocation>
        <location evidence="1">Cytoplasm</location>
        <location evidence="1">Cytoskeleton</location>
    </subcellularLocation>
</comment>
<keyword evidence="3" id="KW-0206">Cytoskeleton</keyword>
<feature type="compositionally biased region" description="Polar residues" evidence="4">
    <location>
        <begin position="1259"/>
        <end position="1268"/>
    </location>
</feature>
<feature type="compositionally biased region" description="Low complexity" evidence="4">
    <location>
        <begin position="534"/>
        <end position="547"/>
    </location>
</feature>
<evidence type="ECO:0000256" key="2">
    <source>
        <dbReference type="ARBA" id="ARBA00022490"/>
    </source>
</evidence>
<feature type="region of interest" description="Disordered" evidence="4">
    <location>
        <begin position="372"/>
        <end position="444"/>
    </location>
</feature>
<feature type="domain" description="GAR" evidence="5">
    <location>
        <begin position="1080"/>
        <end position="1156"/>
    </location>
</feature>
<evidence type="ECO:0000256" key="4">
    <source>
        <dbReference type="SAM" id="MobiDB-lite"/>
    </source>
</evidence>
<dbReference type="InterPro" id="IPR003108">
    <property type="entry name" value="GAR_dom"/>
</dbReference>
<evidence type="ECO:0000313" key="7">
    <source>
        <dbReference type="Proteomes" id="UP001213799"/>
    </source>
</evidence>
<dbReference type="GO" id="GO:0005856">
    <property type="term" value="C:cytoskeleton"/>
    <property type="evidence" value="ECO:0007669"/>
    <property type="project" value="UniProtKB-SubCell"/>
</dbReference>
<feature type="region of interest" description="Disordered" evidence="4">
    <location>
        <begin position="514"/>
        <end position="565"/>
    </location>
</feature>
<feature type="compositionally biased region" description="Polar residues" evidence="4">
    <location>
        <begin position="907"/>
        <end position="918"/>
    </location>
</feature>
<accession>A0AAD6E0Z0</accession>
<proteinExistence type="predicted"/>
<evidence type="ECO:0000256" key="1">
    <source>
        <dbReference type="ARBA" id="ARBA00004245"/>
    </source>
</evidence>
<dbReference type="Proteomes" id="UP001213799">
    <property type="component" value="Unassembled WGS sequence"/>
</dbReference>
<feature type="compositionally biased region" description="Polar residues" evidence="4">
    <location>
        <begin position="393"/>
        <end position="402"/>
    </location>
</feature>
<protein>
    <recommendedName>
        <fullName evidence="5">GAR domain-containing protein</fullName>
    </recommendedName>
</protein>
<feature type="region of interest" description="Disordered" evidence="4">
    <location>
        <begin position="1170"/>
        <end position="1308"/>
    </location>
</feature>
<dbReference type="Gene3D" id="3.30.920.20">
    <property type="entry name" value="Gas2-like domain"/>
    <property type="match status" value="1"/>
</dbReference>
<keyword evidence="2" id="KW-0963">Cytoplasm</keyword>
<dbReference type="InterPro" id="IPR036534">
    <property type="entry name" value="GAR_dom_sf"/>
</dbReference>
<evidence type="ECO:0000256" key="3">
    <source>
        <dbReference type="ARBA" id="ARBA00023212"/>
    </source>
</evidence>
<feature type="region of interest" description="Disordered" evidence="4">
    <location>
        <begin position="1006"/>
        <end position="1026"/>
    </location>
</feature>
<dbReference type="Pfam" id="PF02187">
    <property type="entry name" value="GAS2"/>
    <property type="match status" value="1"/>
</dbReference>
<feature type="compositionally biased region" description="Polar residues" evidence="4">
    <location>
        <begin position="614"/>
        <end position="651"/>
    </location>
</feature>
<comment type="caution">
    <text evidence="6">The sequence shown here is derived from an EMBL/GenBank/DDBJ whole genome shotgun (WGS) entry which is preliminary data.</text>
</comment>
<feature type="compositionally biased region" description="Polar residues" evidence="4">
    <location>
        <begin position="1173"/>
        <end position="1182"/>
    </location>
</feature>
<feature type="compositionally biased region" description="Polar residues" evidence="4">
    <location>
        <begin position="805"/>
        <end position="814"/>
    </location>
</feature>
<organism evidence="6 7">
    <name type="scientific">Penicillium hordei</name>
    <dbReference type="NCBI Taxonomy" id="40994"/>
    <lineage>
        <taxon>Eukaryota</taxon>
        <taxon>Fungi</taxon>
        <taxon>Dikarya</taxon>
        <taxon>Ascomycota</taxon>
        <taxon>Pezizomycotina</taxon>
        <taxon>Eurotiomycetes</taxon>
        <taxon>Eurotiomycetidae</taxon>
        <taxon>Eurotiales</taxon>
        <taxon>Aspergillaceae</taxon>
        <taxon>Penicillium</taxon>
    </lineage>
</organism>
<dbReference type="EMBL" id="JAQJAE010000004">
    <property type="protein sequence ID" value="KAJ5598542.1"/>
    <property type="molecule type" value="Genomic_DNA"/>
</dbReference>
<feature type="compositionally biased region" description="Basic and acidic residues" evidence="4">
    <location>
        <begin position="404"/>
        <end position="415"/>
    </location>
</feature>
<reference evidence="6" key="2">
    <citation type="submission" date="2023-01" db="EMBL/GenBank/DDBJ databases">
        <authorList>
            <person name="Petersen C."/>
        </authorList>
    </citation>
    <scope>NUCLEOTIDE SEQUENCE</scope>
    <source>
        <strain evidence="6">IBT 12815</strain>
    </source>
</reference>
<dbReference type="GeneID" id="81589922"/>
<feature type="compositionally biased region" description="Polar residues" evidence="4">
    <location>
        <begin position="716"/>
        <end position="733"/>
    </location>
</feature>
<feature type="compositionally biased region" description="Basic and acidic residues" evidence="4">
    <location>
        <begin position="758"/>
        <end position="768"/>
    </location>
</feature>
<dbReference type="SUPFAM" id="SSF143575">
    <property type="entry name" value="GAS2 domain-like"/>
    <property type="match status" value="1"/>
</dbReference>
<feature type="region of interest" description="Disordered" evidence="4">
    <location>
        <begin position="871"/>
        <end position="932"/>
    </location>
</feature>
<sequence>MAASRINPNHPFIHLSPSHFRNDSRSTSLERIPGSIYQQLDPLLSNLSPESTLQALTSTDAVPSNEKAAHDILSRSISQVSPSERALGIRAAVAAQNLNLWYKEVQSWNWPNQRDAKVGMGFIPPSESHSGDNLTPSGLLAPPSNTQASYYGSLLASVVERYERRADEIRDGMDDLNVEELKEHVLNAHIPSRSRPSSATSCVSVPPPLSYVQLSDFTAVITATILRALPYLSRLNALLATWEVRIFVLRQIPGLLRELSLTRSALDSSLHALRTPQSSASDPSESSDASLAVDHVKLESAVVAVGRRMDRVLDALEGRPDSLPEQWIDDLEAIESDFAVWVVEADKYKVHNAWLRSKAESQMAEMRAADLQRAESLKRTEKDQTSDIAVSEPSDNLSSPQEQAIEHKPELECDLKLSSGDLRPISPQSVEESTAPLEETPLPADCVEGNASPNLQLSIPPSKSPIEEKQEDLTSVVVAEDLDTPTQSDFLPTPAISRRPFSALAHTPCAIDRTLENKENIPPPGFQQFDGTVSPPSQASARPSPLSERSALAEDPCIQDSPASEMEVQLPEVVVSAGVPAAEELNAPAGREDLPCDTVAYERQNNTNEEEKQPSPQSTLTGLNPEPKTTTSPVSQDPGSLNGPSGQNQCDTPVAATISPVLTPNRSEIPVPKSSDTPVAATISPVLTPNWSEIRVPKSRSSGRVSQIPMLVASPKSGSNPTPIKSHHLQNQGKAEPCQRTVRKPLQSPIKLSKFRAGKPDLDKDGTVAHKITHRRRTSTGSVGSLLSDHSSLISSPEIPEPRTDPSNVTPLGTSSHPEPIHPPSHEGYTLREDRLRRLENQKPDPRISFQPSRTVSLPLERFINERLGLGLGSESAPGVASVKPSRTRTRSVTSTDFPKPPKTRSKTTFQDTSTTSIPPVPRLPTGRHQLSREKSATDLNTQNEMEKIAERNKKTFGMNSARRAMEHLLQPKSVRWRQRLTAHPSLESLGVKRQELSYVEEHESELTDFGFRPSSPNKHSKQPRDQLDEKINSILNSLPGHIHLVDSNHEADTSSSSSSLDRRMRHRSESPTGPTRSNTPAPSLTLMAASRRRHSHAYKTEDSCVKLYHLHHGGQSAPTKLFVRTVGEEGQRVMVRVGGGWADLGEYLREYVIHHGRRKVSETPRVEVQGIKTRSSPSYASPGTMLTPATSHLASGRATPSRPPSVLSARPPSSLTVHKKRRASTASDVMGTRAVTTGHLSSFTSPPPTVVPLPSSTGRRLSVSSGHSVGDAHSPNNTGTTSTANESRSTPLGLAGPKPRARYESMSPEGEAWVADVLQKTRRSSSHNPPQFALSMPPNHDADDRFDIGDGSVVGHSLPKVRSIGDIGSIGTSRRVVLKGLGSRRP</sequence>
<name>A0AAD6E0Z0_9EURO</name>